<feature type="signal peptide" evidence="2">
    <location>
        <begin position="1"/>
        <end position="18"/>
    </location>
</feature>
<evidence type="ECO:0000256" key="1">
    <source>
        <dbReference type="SAM" id="MobiDB-lite"/>
    </source>
</evidence>
<gene>
    <name evidence="3" type="ORF">J0H12_03445</name>
</gene>
<organism evidence="3 4">
    <name type="scientific">Candidatus Paracaedimonas acanthamoebae</name>
    <dbReference type="NCBI Taxonomy" id="244581"/>
    <lineage>
        <taxon>Bacteria</taxon>
        <taxon>Pseudomonadati</taxon>
        <taxon>Pseudomonadota</taxon>
        <taxon>Alphaproteobacteria</taxon>
        <taxon>Holosporales</taxon>
        <taxon>Caedimonadaceae</taxon>
        <taxon>Candidatus Paracaedimonas</taxon>
    </lineage>
</organism>
<feature type="compositionally biased region" description="Low complexity" evidence="1">
    <location>
        <begin position="133"/>
        <end position="143"/>
    </location>
</feature>
<feature type="region of interest" description="Disordered" evidence="1">
    <location>
        <begin position="129"/>
        <end position="158"/>
    </location>
</feature>
<dbReference type="NCBIfam" id="TIGR04141">
    <property type="entry name" value="TIGR04141 family sporadically distributed protein"/>
    <property type="match status" value="1"/>
</dbReference>
<evidence type="ECO:0000256" key="2">
    <source>
        <dbReference type="SAM" id="SignalP"/>
    </source>
</evidence>
<evidence type="ECO:0000313" key="3">
    <source>
        <dbReference type="EMBL" id="MBN9412966.1"/>
    </source>
</evidence>
<dbReference type="Proteomes" id="UP000664414">
    <property type="component" value="Unassembled WGS sequence"/>
</dbReference>
<feature type="chain" id="PRO_5035276439" evidence="2">
    <location>
        <begin position="19"/>
        <end position="884"/>
    </location>
</feature>
<accession>A0A8J7Q095</accession>
<dbReference type="AlphaFoldDB" id="A0A8J7Q095"/>
<evidence type="ECO:0000313" key="4">
    <source>
        <dbReference type="Proteomes" id="UP000664414"/>
    </source>
</evidence>
<dbReference type="Pfam" id="PF19614">
    <property type="entry name" value="DUF6119"/>
    <property type="match status" value="1"/>
</dbReference>
<dbReference type="InterPro" id="IPR026487">
    <property type="entry name" value="CHP04141"/>
</dbReference>
<reference evidence="3" key="1">
    <citation type="submission" date="2021-02" db="EMBL/GenBank/DDBJ databases">
        <title>Thiocyanate and organic carbon inputs drive convergent selection for specific autotrophic Afipia and Thiobacillus strains within complex microbiomes.</title>
        <authorList>
            <person name="Huddy R.J."/>
            <person name="Sachdeva R."/>
            <person name="Kadzinga F."/>
            <person name="Kantor R.S."/>
            <person name="Harrison S.T.L."/>
            <person name="Banfield J.F."/>
        </authorList>
    </citation>
    <scope>NUCLEOTIDE SEQUENCE</scope>
    <source>
        <strain evidence="3">SCN18_10_11_15_R4_P_38_20</strain>
    </source>
</reference>
<name>A0A8J7Q095_9PROT</name>
<dbReference type="EMBL" id="JAFKGL010000014">
    <property type="protein sequence ID" value="MBN9412966.1"/>
    <property type="molecule type" value="Genomic_DNA"/>
</dbReference>
<protein>
    <submittedName>
        <fullName evidence="3">TIGR04141 family sporadically distributed protein</fullName>
    </submittedName>
</protein>
<feature type="compositionally biased region" description="Acidic residues" evidence="1">
    <location>
        <begin position="144"/>
        <end position="158"/>
    </location>
</feature>
<comment type="caution">
    <text evidence="3">The sequence shown here is derived from an EMBL/GenBank/DDBJ whole genome shotgun (WGS) entry which is preliminary data.</text>
</comment>
<sequence>MNFIYSFFIFLLSINCSATEFKLSDYKCTNKTPTSYTLALLDKSLVTCENEEDDRIPEAVRPFVHINTKSTKTRSMESKSFPATDDYPEHFIVQVNCRKPILRSAFLTKTLLSEESSNRVNGVLEDIEEEGEFSSSIESSIYENESDDDVSSFSSEEDSDEELEYRASMLLFPVLGEPNKMLAYLLGTWPSLLNTTTIVPWFGLKIVASIGVASTLEEKDNELTSIKEVVTETHRQAKPIRGSGKQQKGLGAVRDFDIDPASDGLEKVRLKPVKNWGNALLDGDDFLKFHLATKGQKGFDDSQSMYEVAREAYKHYSESAIHKDFTPFLDEPVVGENKIKLDTLLKNNWKKYFDKDQLLYLHWSFWFRARGESDISSILTKIRKDPLTTIVIGGQKYNPLQLIRSLPIQSGKDFYWFDRGSWYRIQSTRFRAIRKRIDAITVKQEDLFLPDYEIDITEQGETQNKDYKELAYNKSIIETMKAQIGSGKPIAEAILLDRENARLGGTGNQFEFSDIFMQRADKKYYLIHVKRENAREFDHHRTQAERCALFLGQNLDRWILPGLLITGILQDFYKEHIKLPIKTSPDPKNPKNVKHTEQAWSSTFKDKFKDIRKEFLGSIESRTKKEKSDEFNSMVYKKILNVNKGVRKLIKKIAEDITIKPLIARFESYEDALFRCFDAIEDLILHGTIISDAEQKTGKIKAENIEFIKGLFEQALAFLEKHPSFAKKHKGVLSQKDRKNITIVQAIVKDGSETTKFNKQRLWGIDQTRKIIEKEGFNFEVVFIKDNTKIIKKRKRGSITTDELDVSDITGDIDNNSEFGTPVLYKKMKLQETPVIDLPLTSQHGSSSLSTLAEVKLLQPEDSASIDFSSTSKMEGIESTMDYE</sequence>
<proteinExistence type="predicted"/>
<keyword evidence="2" id="KW-0732">Signal</keyword>